<evidence type="ECO:0008006" key="3">
    <source>
        <dbReference type="Google" id="ProtNLM"/>
    </source>
</evidence>
<dbReference type="GO" id="GO:0009297">
    <property type="term" value="P:pilus assembly"/>
    <property type="evidence" value="ECO:0007669"/>
    <property type="project" value="InterPro"/>
</dbReference>
<gene>
    <name evidence="1" type="ORF">EKL94_00840</name>
</gene>
<evidence type="ECO:0000313" key="2">
    <source>
        <dbReference type="Proteomes" id="UP000271705"/>
    </source>
</evidence>
<dbReference type="Pfam" id="PF00577">
    <property type="entry name" value="Usher"/>
    <property type="match status" value="1"/>
</dbReference>
<accession>A0A3S0JQV2</accession>
<comment type="caution">
    <text evidence="1">The sequence shown here is derived from an EMBL/GenBank/DDBJ whole genome shotgun (WGS) entry which is preliminary data.</text>
</comment>
<organism evidence="1 2">
    <name type="scientific">Stenotrophomonas maltophilia</name>
    <name type="common">Pseudomonas maltophilia</name>
    <name type="synonym">Xanthomonas maltophilia</name>
    <dbReference type="NCBI Taxonomy" id="40324"/>
    <lineage>
        <taxon>Bacteria</taxon>
        <taxon>Pseudomonadati</taxon>
        <taxon>Pseudomonadota</taxon>
        <taxon>Gammaproteobacteria</taxon>
        <taxon>Lysobacterales</taxon>
        <taxon>Lysobacteraceae</taxon>
        <taxon>Stenotrophomonas</taxon>
        <taxon>Stenotrophomonas maltophilia group</taxon>
    </lineage>
</organism>
<dbReference type="GO" id="GO:0009279">
    <property type="term" value="C:cell outer membrane"/>
    <property type="evidence" value="ECO:0007669"/>
    <property type="project" value="TreeGrafter"/>
</dbReference>
<sequence>MALGATTVLGTYGTLDMELGTSTQGGLRQAMAYDYRGPRFGVRLEHERQQDYWRLRAPGALEVEERTRGSVFWRPTPQWSLRASYSDVRTPRFRTAYADAGLTWRGYGHTVAVSALRDLERKETRVEVGYSYDLGRGKGVSVRARQAPDATAWAVQGGARPTVLGTPVGLSASVDEGAAGQTARANANWTTRAGWAQINAEHGPSGTWASGSMAGAVHLDRQGVTFLGPAESFAVVDVPGQAGVPVRVGGRLVGKTNAQGRLVVGEVTPMVPTEVRVDDRALPLGTQLAEIEQTATAGRQAGMHLTFPVLTETARTFRLTGPAIEAGTVAKTATETTQVGYDGVLYLEQPRPGQTVEVEGVCKAQLPADLGAAQTVAEVACR</sequence>
<protein>
    <recommendedName>
        <fullName evidence="3">Fimbrial biogenesis outer membrane usher protein</fullName>
    </recommendedName>
</protein>
<reference evidence="1 2" key="1">
    <citation type="submission" date="2018-12" db="EMBL/GenBank/DDBJ databases">
        <authorList>
            <person name="Kartti S."/>
            <person name="Manni A."/>
            <person name="Chemao El Fihri M.W."/>
            <person name="Laamarti M."/>
            <person name="Temsamani L."/>
            <person name="El Jamali J.E."/>
            <person name="Ouadghiri M."/>
            <person name="Ibrahimi A."/>
            <person name="Filati-Maltouf A."/>
        </authorList>
    </citation>
    <scope>NUCLEOTIDE SEQUENCE [LARGE SCALE GENOMIC DNA]</scope>
    <source>
        <strain evidence="1 2">MDMC339</strain>
    </source>
</reference>
<dbReference type="GO" id="GO:0015473">
    <property type="term" value="F:fimbrial usher porin activity"/>
    <property type="evidence" value="ECO:0007669"/>
    <property type="project" value="InterPro"/>
</dbReference>
<dbReference type="PANTHER" id="PTHR30451">
    <property type="entry name" value="OUTER MEMBRANE USHER PROTEIN"/>
    <property type="match status" value="1"/>
</dbReference>
<dbReference type="InterPro" id="IPR042186">
    <property type="entry name" value="FimD_plug_dom"/>
</dbReference>
<dbReference type="Proteomes" id="UP000271705">
    <property type="component" value="Unassembled WGS sequence"/>
</dbReference>
<dbReference type="PANTHER" id="PTHR30451:SF5">
    <property type="entry name" value="SLR0019 PROTEIN"/>
    <property type="match status" value="1"/>
</dbReference>
<name>A0A3S0JQV2_STEMA</name>
<dbReference type="AlphaFoldDB" id="A0A3S0JQV2"/>
<dbReference type="RefSeq" id="WP_126927601.1">
    <property type="nucleotide sequence ID" value="NZ_RXLZ01000002.1"/>
</dbReference>
<proteinExistence type="predicted"/>
<dbReference type="Gene3D" id="2.60.40.2610">
    <property type="entry name" value="Outer membrane usher protein FimD, plug domain"/>
    <property type="match status" value="1"/>
</dbReference>
<dbReference type="EMBL" id="RXLZ01000002">
    <property type="protein sequence ID" value="RTQ92144.1"/>
    <property type="molecule type" value="Genomic_DNA"/>
</dbReference>
<dbReference type="InterPro" id="IPR000015">
    <property type="entry name" value="Fimb_usher"/>
</dbReference>
<evidence type="ECO:0000313" key="1">
    <source>
        <dbReference type="EMBL" id="RTQ92144.1"/>
    </source>
</evidence>